<feature type="domain" description="Pyrrolo-quinoline quinone repeat" evidence="2">
    <location>
        <begin position="292"/>
        <end position="390"/>
    </location>
</feature>
<keyword evidence="4" id="KW-1185">Reference proteome</keyword>
<feature type="domain" description="Pyrrolo-quinoline quinone repeat" evidence="2">
    <location>
        <begin position="61"/>
        <end position="202"/>
    </location>
</feature>
<reference evidence="3" key="1">
    <citation type="journal article" date="2014" name="Int. J. Syst. Evol. Microbiol.">
        <title>Complete genome sequence of Corynebacterium casei LMG S-19264T (=DSM 44701T), isolated from a smear-ripened cheese.</title>
        <authorList>
            <consortium name="US DOE Joint Genome Institute (JGI-PGF)"/>
            <person name="Walter F."/>
            <person name="Albersmeier A."/>
            <person name="Kalinowski J."/>
            <person name="Ruckert C."/>
        </authorList>
    </citation>
    <scope>NUCLEOTIDE SEQUENCE</scope>
    <source>
        <strain evidence="3">JCM 3090</strain>
    </source>
</reference>
<proteinExistence type="predicted"/>
<keyword evidence="1" id="KW-0732">Signal</keyword>
<dbReference type="SMART" id="SM00564">
    <property type="entry name" value="PQQ"/>
    <property type="match status" value="4"/>
</dbReference>
<dbReference type="Gene3D" id="2.130.10.10">
    <property type="entry name" value="YVTN repeat-like/Quinoprotein amine dehydrogenase"/>
    <property type="match status" value="1"/>
</dbReference>
<evidence type="ECO:0000313" key="4">
    <source>
        <dbReference type="Proteomes" id="UP000649739"/>
    </source>
</evidence>
<gene>
    <name evidence="3" type="ORF">GCM10010123_32950</name>
</gene>
<organism evidence="3 4">
    <name type="scientific">Pilimelia anulata</name>
    <dbReference type="NCBI Taxonomy" id="53371"/>
    <lineage>
        <taxon>Bacteria</taxon>
        <taxon>Bacillati</taxon>
        <taxon>Actinomycetota</taxon>
        <taxon>Actinomycetes</taxon>
        <taxon>Micromonosporales</taxon>
        <taxon>Micromonosporaceae</taxon>
        <taxon>Pilimelia</taxon>
    </lineage>
</organism>
<dbReference type="AlphaFoldDB" id="A0A8J3FB80"/>
<dbReference type="Gene3D" id="2.140.10.10">
    <property type="entry name" value="Quinoprotein alcohol dehydrogenase-like superfamily"/>
    <property type="match status" value="1"/>
</dbReference>
<dbReference type="Proteomes" id="UP000649739">
    <property type="component" value="Unassembled WGS sequence"/>
</dbReference>
<reference evidence="3" key="2">
    <citation type="submission" date="2020-09" db="EMBL/GenBank/DDBJ databases">
        <authorList>
            <person name="Sun Q."/>
            <person name="Ohkuma M."/>
        </authorList>
    </citation>
    <scope>NUCLEOTIDE SEQUENCE</scope>
    <source>
        <strain evidence="3">JCM 3090</strain>
    </source>
</reference>
<dbReference type="EMBL" id="BMQB01000007">
    <property type="protein sequence ID" value="GGK00446.1"/>
    <property type="molecule type" value="Genomic_DNA"/>
</dbReference>
<evidence type="ECO:0000259" key="2">
    <source>
        <dbReference type="Pfam" id="PF13360"/>
    </source>
</evidence>
<accession>A0A8J3FB80</accession>
<dbReference type="InterPro" id="IPR018391">
    <property type="entry name" value="PQQ_b-propeller_rpt"/>
</dbReference>
<evidence type="ECO:0000313" key="3">
    <source>
        <dbReference type="EMBL" id="GGK00446.1"/>
    </source>
</evidence>
<dbReference type="PANTHER" id="PTHR34512:SF30">
    <property type="entry name" value="OUTER MEMBRANE PROTEIN ASSEMBLY FACTOR BAMB"/>
    <property type="match status" value="1"/>
</dbReference>
<dbReference type="PANTHER" id="PTHR34512">
    <property type="entry name" value="CELL SURFACE PROTEIN"/>
    <property type="match status" value="1"/>
</dbReference>
<feature type="chain" id="PRO_5035204545" description="Pyrrolo-quinoline quinone repeat domain-containing protein" evidence="1">
    <location>
        <begin position="27"/>
        <end position="391"/>
    </location>
</feature>
<feature type="signal peptide" evidence="1">
    <location>
        <begin position="1"/>
        <end position="26"/>
    </location>
</feature>
<dbReference type="InterPro" id="IPR015943">
    <property type="entry name" value="WD40/YVTN_repeat-like_dom_sf"/>
</dbReference>
<dbReference type="Pfam" id="PF13360">
    <property type="entry name" value="PQQ_2"/>
    <property type="match status" value="2"/>
</dbReference>
<name>A0A8J3FB80_9ACTN</name>
<sequence length="391" mass="39571">MVRGNRGWAAAVAALVGLGAAAPAAAAGGGWAQAGYDAANGGYNPVEDVLNAGSVDRLRPRWRVTSPTVPEYSCINQGPPVLADGRAFHPDQRGFAALAAGSGRVLWRHDVEDPMDTTTPRLAVAGGLLVAASSDCQSVSDPNGTLAAYDARSGVRRWQLRRDAPMHTMVVAGGLAIVSGVDPSTTAEVTAYRVGDGRRAWAVPRALNAAPVAAGGRLLLTREDAPAPGAVAVSARTGRVLWQTRRAWEVLAADPAGGTFYAREGAALLAVRADSGRVRWSAPVLGGIARPSVAADGRRVFVGGGAALTALAAASGRRDWSVPLGGAVGRPTRAGGLVYAAVAGGALAIRAAATGRAVPGAPALRGTVGHAVVADGTLYAADGVRLAAYRP</sequence>
<protein>
    <recommendedName>
        <fullName evidence="2">Pyrrolo-quinoline quinone repeat domain-containing protein</fullName>
    </recommendedName>
</protein>
<evidence type="ECO:0000256" key="1">
    <source>
        <dbReference type="SAM" id="SignalP"/>
    </source>
</evidence>
<dbReference type="RefSeq" id="WP_189171056.1">
    <property type="nucleotide sequence ID" value="NZ_BMQB01000007.1"/>
</dbReference>
<dbReference type="InterPro" id="IPR011047">
    <property type="entry name" value="Quinoprotein_ADH-like_sf"/>
</dbReference>
<comment type="caution">
    <text evidence="3">The sequence shown here is derived from an EMBL/GenBank/DDBJ whole genome shotgun (WGS) entry which is preliminary data.</text>
</comment>
<dbReference type="InterPro" id="IPR002372">
    <property type="entry name" value="PQQ_rpt_dom"/>
</dbReference>
<dbReference type="SUPFAM" id="SSF50998">
    <property type="entry name" value="Quinoprotein alcohol dehydrogenase-like"/>
    <property type="match status" value="2"/>
</dbReference>